<sequence>MAAGSRDLVAARDLVFEYLAATQAEAGRAVPAAVDQLPDLLRDECLHLAVVYAPPGALLLAYAGDVPVGCVGLRPATLPVAVEVKRLYVRPSYQGNGVARLLMEYAHRHAVDAGFSRLVLDVMSSRTRVIDFYRRLGYVDAEPTPDAVRYSMVSLTRRC</sequence>
<keyword evidence="2" id="KW-0012">Acyltransferase</keyword>
<evidence type="ECO:0000313" key="4">
    <source>
        <dbReference type="EMBL" id="GAA1794892.1"/>
    </source>
</evidence>
<reference evidence="4 5" key="1">
    <citation type="journal article" date="2019" name="Int. J. Syst. Evol. Microbiol.">
        <title>The Global Catalogue of Microorganisms (GCM) 10K type strain sequencing project: providing services to taxonomists for standard genome sequencing and annotation.</title>
        <authorList>
            <consortium name="The Broad Institute Genomics Platform"/>
            <consortium name="The Broad Institute Genome Sequencing Center for Infectious Disease"/>
            <person name="Wu L."/>
            <person name="Ma J."/>
        </authorList>
    </citation>
    <scope>NUCLEOTIDE SEQUENCE [LARGE SCALE GENOMIC DNA]</scope>
    <source>
        <strain evidence="4 5">JCM 13250</strain>
    </source>
</reference>
<protein>
    <recommendedName>
        <fullName evidence="3">N-acetyltransferase domain-containing protein</fullName>
    </recommendedName>
</protein>
<feature type="domain" description="N-acetyltransferase" evidence="3">
    <location>
        <begin position="9"/>
        <end position="159"/>
    </location>
</feature>
<dbReference type="CDD" id="cd04301">
    <property type="entry name" value="NAT_SF"/>
    <property type="match status" value="1"/>
</dbReference>
<dbReference type="EMBL" id="BAAALT010000038">
    <property type="protein sequence ID" value="GAA1794892.1"/>
    <property type="molecule type" value="Genomic_DNA"/>
</dbReference>
<dbReference type="InterPro" id="IPR050832">
    <property type="entry name" value="Bact_Acetyltransf"/>
</dbReference>
<keyword evidence="1" id="KW-0808">Transferase</keyword>
<dbReference type="PANTHER" id="PTHR43877:SF2">
    <property type="entry name" value="AMINOALKYLPHOSPHONATE N-ACETYLTRANSFERASE-RELATED"/>
    <property type="match status" value="1"/>
</dbReference>
<name>A0ABN2LNL0_9ACTN</name>
<dbReference type="PROSITE" id="PS51186">
    <property type="entry name" value="GNAT"/>
    <property type="match status" value="1"/>
</dbReference>
<dbReference type="RefSeq" id="WP_344127863.1">
    <property type="nucleotide sequence ID" value="NZ_BAAALT010000038.1"/>
</dbReference>
<dbReference type="PANTHER" id="PTHR43877">
    <property type="entry name" value="AMINOALKYLPHOSPHONATE N-ACETYLTRANSFERASE-RELATED-RELATED"/>
    <property type="match status" value="1"/>
</dbReference>
<accession>A0ABN2LNL0</accession>
<gene>
    <name evidence="4" type="ORF">GCM10009682_15780</name>
</gene>
<dbReference type="Gene3D" id="3.40.630.30">
    <property type="match status" value="1"/>
</dbReference>
<dbReference type="InterPro" id="IPR016181">
    <property type="entry name" value="Acyl_CoA_acyltransferase"/>
</dbReference>
<organism evidence="4 5">
    <name type="scientific">Luedemannella flava</name>
    <dbReference type="NCBI Taxonomy" id="349316"/>
    <lineage>
        <taxon>Bacteria</taxon>
        <taxon>Bacillati</taxon>
        <taxon>Actinomycetota</taxon>
        <taxon>Actinomycetes</taxon>
        <taxon>Micromonosporales</taxon>
        <taxon>Micromonosporaceae</taxon>
        <taxon>Luedemannella</taxon>
    </lineage>
</organism>
<dbReference type="Pfam" id="PF00583">
    <property type="entry name" value="Acetyltransf_1"/>
    <property type="match status" value="1"/>
</dbReference>
<dbReference type="SUPFAM" id="SSF55729">
    <property type="entry name" value="Acyl-CoA N-acyltransferases (Nat)"/>
    <property type="match status" value="1"/>
</dbReference>
<evidence type="ECO:0000256" key="2">
    <source>
        <dbReference type="ARBA" id="ARBA00023315"/>
    </source>
</evidence>
<proteinExistence type="predicted"/>
<evidence type="ECO:0000259" key="3">
    <source>
        <dbReference type="PROSITE" id="PS51186"/>
    </source>
</evidence>
<evidence type="ECO:0000313" key="5">
    <source>
        <dbReference type="Proteomes" id="UP001500218"/>
    </source>
</evidence>
<comment type="caution">
    <text evidence="4">The sequence shown here is derived from an EMBL/GenBank/DDBJ whole genome shotgun (WGS) entry which is preliminary data.</text>
</comment>
<dbReference type="Proteomes" id="UP001500218">
    <property type="component" value="Unassembled WGS sequence"/>
</dbReference>
<dbReference type="InterPro" id="IPR000182">
    <property type="entry name" value="GNAT_dom"/>
</dbReference>
<evidence type="ECO:0000256" key="1">
    <source>
        <dbReference type="ARBA" id="ARBA00022679"/>
    </source>
</evidence>
<keyword evidence="5" id="KW-1185">Reference proteome</keyword>